<dbReference type="EMBL" id="LT629751">
    <property type="protein sequence ID" value="SDT11634.1"/>
    <property type="molecule type" value="Genomic_DNA"/>
</dbReference>
<evidence type="ECO:0000313" key="4">
    <source>
        <dbReference type="EMBL" id="SDT11634.1"/>
    </source>
</evidence>
<accession>A0A1H1XQU9</accession>
<evidence type="ECO:0000256" key="2">
    <source>
        <dbReference type="ARBA" id="ARBA00023315"/>
    </source>
</evidence>
<organism evidence="4 5">
    <name type="scientific">Pseudomonas oryzae</name>
    <dbReference type="NCBI Taxonomy" id="1392877"/>
    <lineage>
        <taxon>Bacteria</taxon>
        <taxon>Pseudomonadati</taxon>
        <taxon>Pseudomonadota</taxon>
        <taxon>Gammaproteobacteria</taxon>
        <taxon>Pseudomonadales</taxon>
        <taxon>Pseudomonadaceae</taxon>
        <taxon>Pseudomonas</taxon>
    </lineage>
</organism>
<dbReference type="InterPro" id="IPR050832">
    <property type="entry name" value="Bact_Acetyltransf"/>
</dbReference>
<protein>
    <submittedName>
        <fullName evidence="4">Protein N-acetyltransferase, RimJ/RimL family</fullName>
    </submittedName>
</protein>
<evidence type="ECO:0000259" key="3">
    <source>
        <dbReference type="PROSITE" id="PS51186"/>
    </source>
</evidence>
<keyword evidence="2" id="KW-0012">Acyltransferase</keyword>
<dbReference type="PANTHER" id="PTHR43877">
    <property type="entry name" value="AMINOALKYLPHOSPHONATE N-ACETYLTRANSFERASE-RELATED-RELATED"/>
    <property type="match status" value="1"/>
</dbReference>
<dbReference type="AlphaFoldDB" id="A0A1H1XQU9"/>
<dbReference type="Proteomes" id="UP000243359">
    <property type="component" value="Chromosome I"/>
</dbReference>
<proteinExistence type="predicted"/>
<keyword evidence="5" id="KW-1185">Reference proteome</keyword>
<dbReference type="Gene3D" id="3.40.630.30">
    <property type="match status" value="1"/>
</dbReference>
<reference evidence="5" key="1">
    <citation type="submission" date="2016-10" db="EMBL/GenBank/DDBJ databases">
        <authorList>
            <person name="Varghese N."/>
            <person name="Submissions S."/>
        </authorList>
    </citation>
    <scope>NUCLEOTIDE SEQUENCE [LARGE SCALE GENOMIC DNA]</scope>
    <source>
        <strain evidence="5">KCTC 32247</strain>
    </source>
</reference>
<dbReference type="Pfam" id="PF00583">
    <property type="entry name" value="Acetyltransf_1"/>
    <property type="match status" value="1"/>
</dbReference>
<evidence type="ECO:0000313" key="5">
    <source>
        <dbReference type="Proteomes" id="UP000243359"/>
    </source>
</evidence>
<dbReference type="OrthoDB" id="7001268at2"/>
<evidence type="ECO:0000256" key="1">
    <source>
        <dbReference type="ARBA" id="ARBA00022679"/>
    </source>
</evidence>
<dbReference type="RefSeq" id="WP_090350908.1">
    <property type="nucleotide sequence ID" value="NZ_LT629751.1"/>
</dbReference>
<dbReference type="CDD" id="cd04301">
    <property type="entry name" value="NAT_SF"/>
    <property type="match status" value="1"/>
</dbReference>
<dbReference type="SUPFAM" id="SSF55729">
    <property type="entry name" value="Acyl-CoA N-acyltransferases (Nat)"/>
    <property type="match status" value="1"/>
</dbReference>
<dbReference type="PANTHER" id="PTHR43877:SF2">
    <property type="entry name" value="AMINOALKYLPHOSPHONATE N-ACETYLTRANSFERASE-RELATED"/>
    <property type="match status" value="1"/>
</dbReference>
<dbReference type="PROSITE" id="PS51186">
    <property type="entry name" value="GNAT"/>
    <property type="match status" value="1"/>
</dbReference>
<dbReference type="InterPro" id="IPR000182">
    <property type="entry name" value="GNAT_dom"/>
</dbReference>
<name>A0A1H1XQU9_9PSED</name>
<feature type="domain" description="N-acetyltransferase" evidence="3">
    <location>
        <begin position="5"/>
        <end position="156"/>
    </location>
</feature>
<dbReference type="GO" id="GO:0016747">
    <property type="term" value="F:acyltransferase activity, transferring groups other than amino-acyl groups"/>
    <property type="evidence" value="ECO:0007669"/>
    <property type="project" value="InterPro"/>
</dbReference>
<gene>
    <name evidence="4" type="ORF">SAMN05216221_3516</name>
</gene>
<keyword evidence="1 4" id="KW-0808">Transferase</keyword>
<dbReference type="STRING" id="1392877.SAMN05216221_3516"/>
<sequence length="162" mass="17724">MNTALAFRPVRDTDLAAICAFARSAEELYYLAPRASFPLTVEQLATSIAQRSDSSVVCRGDAVLGFANIYKREAGACWVGNVAVAPEARRQGVAGFLMQRMAQLARERHAAGELRVSCFNPNTAALRLYARLGYTPFALEERLDGQQQPIMLIHLRLPLAAA</sequence>
<dbReference type="InterPro" id="IPR016181">
    <property type="entry name" value="Acyl_CoA_acyltransferase"/>
</dbReference>